<keyword evidence="2" id="KW-1185">Reference proteome</keyword>
<comment type="caution">
    <text evidence="1">The sequence shown here is derived from an EMBL/GenBank/DDBJ whole genome shotgun (WGS) entry which is preliminary data.</text>
</comment>
<dbReference type="EMBL" id="JMSN01000032">
    <property type="protein sequence ID" value="KDN46981.1"/>
    <property type="molecule type" value="Genomic_DNA"/>
</dbReference>
<proteinExistence type="predicted"/>
<dbReference type="RefSeq" id="XP_013243717.1">
    <property type="nucleotide sequence ID" value="XM_013388263.1"/>
</dbReference>
<sequence>MEKCAARLPFSLPQRRREETVLVVLLNPSIQRESAARSGGRLIGQAAYAMDIGFRGFAWN</sequence>
<dbReference type="HOGENOM" id="CLU_2943453_0_0_1"/>
<reference evidence="1 2" key="1">
    <citation type="submission" date="2014-05" db="EMBL/GenBank/DDBJ databases">
        <title>Draft genome sequence of a rare smut relative, Tilletiaria anomala UBC 951.</title>
        <authorList>
            <consortium name="DOE Joint Genome Institute"/>
            <person name="Toome M."/>
            <person name="Kuo A."/>
            <person name="Henrissat B."/>
            <person name="Lipzen A."/>
            <person name="Tritt A."/>
            <person name="Yoshinaga Y."/>
            <person name="Zane M."/>
            <person name="Barry K."/>
            <person name="Grigoriev I.V."/>
            <person name="Spatafora J.W."/>
            <person name="Aimea M.C."/>
        </authorList>
    </citation>
    <scope>NUCLEOTIDE SEQUENCE [LARGE SCALE GENOMIC DNA]</scope>
    <source>
        <strain evidence="1 2">UBC 951</strain>
    </source>
</reference>
<name>A0A066VZS6_TILAU</name>
<dbReference type="Proteomes" id="UP000027361">
    <property type="component" value="Unassembled WGS sequence"/>
</dbReference>
<evidence type="ECO:0000313" key="1">
    <source>
        <dbReference type="EMBL" id="KDN46981.1"/>
    </source>
</evidence>
<dbReference type="GeneID" id="25264304"/>
<protein>
    <submittedName>
        <fullName evidence="1">Uncharacterized protein</fullName>
    </submittedName>
</protein>
<dbReference type="AlphaFoldDB" id="A0A066VZS6"/>
<dbReference type="InParanoid" id="A0A066VZS6"/>
<evidence type="ECO:0000313" key="2">
    <source>
        <dbReference type="Proteomes" id="UP000027361"/>
    </source>
</evidence>
<accession>A0A066VZS6</accession>
<gene>
    <name evidence="1" type="ORF">K437DRAFT_256002</name>
</gene>
<organism evidence="1 2">
    <name type="scientific">Tilletiaria anomala (strain ATCC 24038 / CBS 436.72 / UBC 951)</name>
    <dbReference type="NCBI Taxonomy" id="1037660"/>
    <lineage>
        <taxon>Eukaryota</taxon>
        <taxon>Fungi</taxon>
        <taxon>Dikarya</taxon>
        <taxon>Basidiomycota</taxon>
        <taxon>Ustilaginomycotina</taxon>
        <taxon>Exobasidiomycetes</taxon>
        <taxon>Georgefischeriales</taxon>
        <taxon>Tilletiariaceae</taxon>
        <taxon>Tilletiaria</taxon>
    </lineage>
</organism>